<evidence type="ECO:0000256" key="1">
    <source>
        <dbReference type="SAM" id="MobiDB-lite"/>
    </source>
</evidence>
<dbReference type="PANTHER" id="PTHR37507">
    <property type="entry name" value="SPORULATION PROTEIN YDCC"/>
    <property type="match status" value="1"/>
</dbReference>
<gene>
    <name evidence="3" type="ORF">BIV57_02805</name>
</gene>
<feature type="signal peptide" evidence="2">
    <location>
        <begin position="1"/>
        <end position="38"/>
    </location>
</feature>
<evidence type="ECO:0008006" key="5">
    <source>
        <dbReference type="Google" id="ProtNLM"/>
    </source>
</evidence>
<evidence type="ECO:0000313" key="4">
    <source>
        <dbReference type="Proteomes" id="UP000243342"/>
    </source>
</evidence>
<dbReference type="SUPFAM" id="SSF89392">
    <property type="entry name" value="Prokaryotic lipoproteins and lipoprotein localization factors"/>
    <property type="match status" value="1"/>
</dbReference>
<feature type="region of interest" description="Disordered" evidence="1">
    <location>
        <begin position="171"/>
        <end position="191"/>
    </location>
</feature>
<dbReference type="STRING" id="1428644.BIV57_02805"/>
<dbReference type="OrthoDB" id="4822274at2"/>
<feature type="region of interest" description="Disordered" evidence="1">
    <location>
        <begin position="66"/>
        <end position="109"/>
    </location>
</feature>
<dbReference type="RefSeq" id="WP_071655017.1">
    <property type="nucleotide sequence ID" value="NZ_MLCF01000008.1"/>
</dbReference>
<comment type="caution">
    <text evidence="3">The sequence shown here is derived from an EMBL/GenBank/DDBJ whole genome shotgun (WGS) entry which is preliminary data.</text>
</comment>
<feature type="chain" id="PRO_5009644266" description="DUF2092 domain-containing protein" evidence="2">
    <location>
        <begin position="39"/>
        <end position="409"/>
    </location>
</feature>
<dbReference type="Gene3D" id="2.50.20.10">
    <property type="entry name" value="Lipoprotein localisation LolA/LolB/LppX"/>
    <property type="match status" value="1"/>
</dbReference>
<accession>A0A1J7CHD6</accession>
<dbReference type="InterPro" id="IPR029046">
    <property type="entry name" value="LolA/LolB/LppX"/>
</dbReference>
<dbReference type="EMBL" id="MLCF01000008">
    <property type="protein sequence ID" value="OIV39050.1"/>
    <property type="molecule type" value="Genomic_DNA"/>
</dbReference>
<sequence length="409" mass="41300">MSRTDQGPRRSRRYARIAVPAGVAAVAALAASLGPALADSGGPSLTHLTAKQLLEKMAAARGGTEAFSGTVTSTPDLGLPQIPSGLGGAAGSSSTPSGGAGGKASSSAADPQKHLMGLLTGDSTMQVAVDGPKKSSVALVESLAEYRVVRNGDSVWAYDSSSNTAWHRTLSGAEQKQMQQKKAATPSPEATTPSAVADRLLAAAGPSTSVNADGTTTVAGRDAYVLDLTPKNTGSTIGDVKIAVDAQKYVPLRVTVDPASGGKAAWQVGFTSISFGTPPASRFAFTPPSGAKVTTATPKAKAGARPEHTMTPQQKAKAKAHAKQNSANRKTFGSGWATVYRMQGASGSAGTNGEMQKALSAMGSKVSGSFGSGTLVKSRLINVLVTDSGKVYAGAVPSSTLISDANADR</sequence>
<evidence type="ECO:0000313" key="3">
    <source>
        <dbReference type="EMBL" id="OIV39050.1"/>
    </source>
</evidence>
<dbReference type="InterPro" id="IPR052944">
    <property type="entry name" value="Sporulation_related"/>
</dbReference>
<keyword evidence="2" id="KW-0732">Signal</keyword>
<feature type="region of interest" description="Disordered" evidence="1">
    <location>
        <begin position="286"/>
        <end position="312"/>
    </location>
</feature>
<dbReference type="AlphaFoldDB" id="A0A1J7CHD6"/>
<organism evidence="3 4">
    <name type="scientific">Mangrovactinospora gilvigrisea</name>
    <dbReference type="NCBI Taxonomy" id="1428644"/>
    <lineage>
        <taxon>Bacteria</taxon>
        <taxon>Bacillati</taxon>
        <taxon>Actinomycetota</taxon>
        <taxon>Actinomycetes</taxon>
        <taxon>Kitasatosporales</taxon>
        <taxon>Streptomycetaceae</taxon>
        <taxon>Mangrovactinospora</taxon>
    </lineage>
</organism>
<feature type="compositionally biased region" description="Low complexity" evidence="1">
    <location>
        <begin position="91"/>
        <end position="109"/>
    </location>
</feature>
<proteinExistence type="predicted"/>
<keyword evidence="4" id="KW-1185">Reference proteome</keyword>
<protein>
    <recommendedName>
        <fullName evidence="5">DUF2092 domain-containing protein</fullName>
    </recommendedName>
</protein>
<dbReference type="Proteomes" id="UP000243342">
    <property type="component" value="Unassembled WGS sequence"/>
</dbReference>
<name>A0A1J7CHD6_9ACTN</name>
<feature type="compositionally biased region" description="Low complexity" evidence="1">
    <location>
        <begin position="291"/>
        <end position="303"/>
    </location>
</feature>
<reference evidence="3 4" key="1">
    <citation type="submission" date="2016-10" db="EMBL/GenBank/DDBJ databases">
        <title>Genome sequence of Streptomyces gilvigriseus MUSC 26.</title>
        <authorList>
            <person name="Lee L.-H."/>
            <person name="Ser H.-L."/>
        </authorList>
    </citation>
    <scope>NUCLEOTIDE SEQUENCE [LARGE SCALE GENOMIC DNA]</scope>
    <source>
        <strain evidence="3 4">MUSC 26</strain>
    </source>
</reference>
<evidence type="ECO:0000256" key="2">
    <source>
        <dbReference type="SAM" id="SignalP"/>
    </source>
</evidence>
<dbReference type="PANTHER" id="PTHR37507:SF2">
    <property type="entry name" value="SPORULATION PROTEIN YDCC"/>
    <property type="match status" value="1"/>
</dbReference>
<feature type="compositionally biased region" description="Low complexity" evidence="1">
    <location>
        <begin position="173"/>
        <end position="184"/>
    </location>
</feature>